<evidence type="ECO:0000313" key="1">
    <source>
        <dbReference type="EMBL" id="RSM50901.1"/>
    </source>
</evidence>
<dbReference type="RefSeq" id="WP_020646494.1">
    <property type="nucleotide sequence ID" value="NZ_QHHU01000001.1"/>
</dbReference>
<evidence type="ECO:0000313" key="2">
    <source>
        <dbReference type="Proteomes" id="UP000286716"/>
    </source>
</evidence>
<dbReference type="AlphaFoldDB" id="A0A428X6G0"/>
<gene>
    <name evidence="1" type="ORF">DMA12_01820</name>
</gene>
<proteinExistence type="predicted"/>
<reference evidence="1 2" key="1">
    <citation type="submission" date="2018-05" db="EMBL/GenBank/DDBJ databases">
        <title>Evolution of GPA BGCs.</title>
        <authorList>
            <person name="Waglechner N."/>
            <person name="Wright G.D."/>
        </authorList>
    </citation>
    <scope>NUCLEOTIDE SEQUENCE [LARGE SCALE GENOMIC DNA]</scope>
    <source>
        <strain evidence="1 2">DSM 5908</strain>
    </source>
</reference>
<sequence>MATVPAIEEGEVDVDTRAGLSNQIDVEWTFASEHNDGSDLFALPLLALRFAPNLDGHNAALAGKFASLRSTVTDPDGNTERQTIIRAYALR</sequence>
<name>A0A428X6G0_AMYBA</name>
<dbReference type="Proteomes" id="UP000286716">
    <property type="component" value="Unassembled WGS sequence"/>
</dbReference>
<accession>A0A428X6G0</accession>
<keyword evidence="2" id="KW-1185">Reference proteome</keyword>
<comment type="caution">
    <text evidence="1">The sequence shown here is derived from an EMBL/GenBank/DDBJ whole genome shotgun (WGS) entry which is preliminary data.</text>
</comment>
<dbReference type="OrthoDB" id="614750at2"/>
<dbReference type="EMBL" id="QHHU01000001">
    <property type="protein sequence ID" value="RSM50901.1"/>
    <property type="molecule type" value="Genomic_DNA"/>
</dbReference>
<organism evidence="1 2">
    <name type="scientific">Amycolatopsis balhimycina DSM 5908</name>
    <dbReference type="NCBI Taxonomy" id="1081091"/>
    <lineage>
        <taxon>Bacteria</taxon>
        <taxon>Bacillati</taxon>
        <taxon>Actinomycetota</taxon>
        <taxon>Actinomycetes</taxon>
        <taxon>Pseudonocardiales</taxon>
        <taxon>Pseudonocardiaceae</taxon>
        <taxon>Amycolatopsis</taxon>
    </lineage>
</organism>
<protein>
    <submittedName>
        <fullName evidence="1">Uncharacterized protein</fullName>
    </submittedName>
</protein>